<dbReference type="eggNOG" id="KOG1050">
    <property type="taxonomic scope" value="Eukaryota"/>
</dbReference>
<dbReference type="Proteomes" id="UP000019132">
    <property type="component" value="Unassembled WGS sequence"/>
</dbReference>
<dbReference type="STRING" id="431595.K3WUB5"/>
<dbReference type="PANTHER" id="PTHR10788">
    <property type="entry name" value="TREHALOSE-6-PHOSPHATE SYNTHASE"/>
    <property type="match status" value="1"/>
</dbReference>
<dbReference type="InParanoid" id="K3WUB5"/>
<dbReference type="Pfam" id="PF02358">
    <property type="entry name" value="Trehalose_PPase"/>
    <property type="match status" value="1"/>
</dbReference>
<dbReference type="SUPFAM" id="SSF56784">
    <property type="entry name" value="HAD-like"/>
    <property type="match status" value="1"/>
</dbReference>
<accession>K3WUB5</accession>
<reference evidence="4" key="1">
    <citation type="journal article" date="2010" name="Genome Biol.">
        <title>Genome sequence of the necrotrophic plant pathogen Pythium ultimum reveals original pathogenicity mechanisms and effector repertoire.</title>
        <authorList>
            <person name="Levesque C.A."/>
            <person name="Brouwer H."/>
            <person name="Cano L."/>
            <person name="Hamilton J.P."/>
            <person name="Holt C."/>
            <person name="Huitema E."/>
            <person name="Raffaele S."/>
            <person name="Robideau G.P."/>
            <person name="Thines M."/>
            <person name="Win J."/>
            <person name="Zerillo M.M."/>
            <person name="Beakes G.W."/>
            <person name="Boore J.L."/>
            <person name="Busam D."/>
            <person name="Dumas B."/>
            <person name="Ferriera S."/>
            <person name="Fuerstenberg S.I."/>
            <person name="Gachon C.M."/>
            <person name="Gaulin E."/>
            <person name="Govers F."/>
            <person name="Grenville-Briggs L."/>
            <person name="Horner N."/>
            <person name="Hostetler J."/>
            <person name="Jiang R.H."/>
            <person name="Johnson J."/>
            <person name="Krajaejun T."/>
            <person name="Lin H."/>
            <person name="Meijer H.J."/>
            <person name="Moore B."/>
            <person name="Morris P."/>
            <person name="Phuntmart V."/>
            <person name="Puiu D."/>
            <person name="Shetty J."/>
            <person name="Stajich J.E."/>
            <person name="Tripathy S."/>
            <person name="Wawra S."/>
            <person name="van West P."/>
            <person name="Whitty B.R."/>
            <person name="Coutinho P.M."/>
            <person name="Henrissat B."/>
            <person name="Martin F."/>
            <person name="Thomas P.D."/>
            <person name="Tyler B.M."/>
            <person name="De Vries R.P."/>
            <person name="Kamoun S."/>
            <person name="Yandell M."/>
            <person name="Tisserat N."/>
            <person name="Buell C.R."/>
        </authorList>
    </citation>
    <scope>NUCLEOTIDE SEQUENCE</scope>
    <source>
        <strain evidence="4">DAOM:BR144</strain>
    </source>
</reference>
<dbReference type="GO" id="GO:0004805">
    <property type="term" value="F:trehalose-phosphatase activity"/>
    <property type="evidence" value="ECO:0007669"/>
    <property type="project" value="TreeGrafter"/>
</dbReference>
<evidence type="ECO:0000313" key="4">
    <source>
        <dbReference type="Proteomes" id="UP000019132"/>
    </source>
</evidence>
<proteinExistence type="inferred from homology"/>
<dbReference type="InterPro" id="IPR003337">
    <property type="entry name" value="Trehalose_PPase"/>
</dbReference>
<sequence>MKPQRRTTSSLQINALASGAPQAAASPHLMQRPTSPCFLAPQPLESPMTSRKPKTVLIVVNVLPLVFARNAAGTAWVVEWSSSATSMFYRNLVSETDKYSPLFIGCPEVFVAKSEEAVVEKQLRAFHCAPVFLDPTVAHRYFQGFCKGVLWPVFHNVVDVYNSAKLTLDEYVVDCEESAGGDKNKERRESSGTNCWRDPASWNPAAQDKCWSDYCSVNRTFAKRIIESYHDGNLIWIHDFHFLMLPSYLLRKVRTALVAIYLHAPFPSSEIFRCLAVRTEILRAILCADHIGFLIFEHARHFLTSCKRLLGLNYTTSQNGMLVIEYNGRKINISCSHIEPDVSHLHDILEHVDGDEDALSFKKKIEKHIYDGDNKRKFVIASVDRLEGLTALPLKLRAFDRFLSLHSDKRKSVVLVQIGLSLDSRPNDYHQTREYVLKFAAEINRRWAPPGELVVYFEEKVKTTCMERMNLWSLSDTYLDTCVRSGLSLLPFEYIVAQKHKKEHMPDSSWPFGSMVVSEFASYSRILNGCLLVNPWKTDDIVNALVKATEMNYYERHNRFQLNYKFLVMHSEQKWAERLLSDVESAVCKKQATEARETIDVGFGFDYRVMQFETGFVQLDLDDLVKKCTKSCRRLFVFDYGGTLSWTTSILDEDGAASCHRNGSVDGVMACSDLGDRKTAFGQSVIRYIDGQVRTPLSDEARDNIRTLCNDPLNIVFVSSTGRRAELDAEFASIENLNLISDNGFFLKKAGSTQWECLYKGVDLNLDWKDEVKRIMQSFAARTNGAYLIVNEVSLIYDYRSCDPEYGEIQSLELYEQLRQVLKKGDATVYRGKGFVEVHQFGVNKATAMTLVLSYMKEKVGVPDFVFFAGDDESDELAFKVLLTFAEHESALEHMFTCTVGMKPSCAKFYVDSVSDILAAVHAIAVRLRLESSRPTLFSKQSYFDQFVAQGPLVSPRFIRSLSVETDGTELLDALVPPTASEHSIDTFAFPQPPTPTTSAPTPVGPLTSLTSLVPSCLAPHISSEWVILGAAVGIGCAIGASAISVHEKLRRFKLLS</sequence>
<dbReference type="InterPro" id="IPR036412">
    <property type="entry name" value="HAD-like_sf"/>
</dbReference>
<dbReference type="VEuPathDB" id="FungiDB:PYU1_G008546"/>
<dbReference type="AlphaFoldDB" id="K3WUB5"/>
<comment type="similarity">
    <text evidence="2">In the C-terminal section; belongs to the trehalose phosphatase family.</text>
</comment>
<dbReference type="Gene3D" id="3.30.70.1020">
    <property type="entry name" value="Trehalose-6-phosphate phosphatase related protein, domain 2"/>
    <property type="match status" value="1"/>
</dbReference>
<dbReference type="InterPro" id="IPR023214">
    <property type="entry name" value="HAD_sf"/>
</dbReference>
<comment type="similarity">
    <text evidence="1">In the N-terminal section; belongs to the glycosyltransferase 20 family.</text>
</comment>
<name>K3WUB5_GLOUD</name>
<evidence type="ECO:0000313" key="3">
    <source>
        <dbReference type="EnsemblProtists" id="PYU1_T008562"/>
    </source>
</evidence>
<keyword evidence="4" id="KW-1185">Reference proteome</keyword>
<dbReference type="SUPFAM" id="SSF53756">
    <property type="entry name" value="UDP-Glycosyltransferase/glycogen phosphorylase"/>
    <property type="match status" value="1"/>
</dbReference>
<evidence type="ECO:0008006" key="5">
    <source>
        <dbReference type="Google" id="ProtNLM"/>
    </source>
</evidence>
<evidence type="ECO:0000256" key="2">
    <source>
        <dbReference type="ARBA" id="ARBA00006330"/>
    </source>
</evidence>
<dbReference type="HOGENOM" id="CLU_002351_3_1_1"/>
<dbReference type="Gene3D" id="3.40.50.1000">
    <property type="entry name" value="HAD superfamily/HAD-like"/>
    <property type="match status" value="1"/>
</dbReference>
<dbReference type="Pfam" id="PF00982">
    <property type="entry name" value="Glyco_transf_20"/>
    <property type="match status" value="2"/>
</dbReference>
<dbReference type="OMA" id="FEHARHF"/>
<dbReference type="EMBL" id="GL376613">
    <property type="status" value="NOT_ANNOTATED_CDS"/>
    <property type="molecule type" value="Genomic_DNA"/>
</dbReference>
<dbReference type="EnsemblProtists" id="PYU1_T008562">
    <property type="protein sequence ID" value="PYU1_T008562"/>
    <property type="gene ID" value="PYU1_G008546"/>
</dbReference>
<dbReference type="GO" id="GO:0005829">
    <property type="term" value="C:cytosol"/>
    <property type="evidence" value="ECO:0007669"/>
    <property type="project" value="TreeGrafter"/>
</dbReference>
<reference evidence="3" key="3">
    <citation type="submission" date="2015-02" db="UniProtKB">
        <authorList>
            <consortium name="EnsemblProtists"/>
        </authorList>
    </citation>
    <scope>IDENTIFICATION</scope>
    <source>
        <strain evidence="3">DAOM BR144</strain>
    </source>
</reference>
<dbReference type="Gene3D" id="3.40.50.2000">
    <property type="entry name" value="Glycogen Phosphorylase B"/>
    <property type="match status" value="2"/>
</dbReference>
<dbReference type="PANTHER" id="PTHR10788:SF94">
    <property type="entry name" value="ALPHA,ALPHA-TREHALOSE-PHOSPHATE SYNTHASE [UDP-FORMING] 5"/>
    <property type="match status" value="1"/>
</dbReference>
<reference evidence="4" key="2">
    <citation type="submission" date="2010-04" db="EMBL/GenBank/DDBJ databases">
        <authorList>
            <person name="Buell R."/>
            <person name="Hamilton J."/>
            <person name="Hostetler J."/>
        </authorList>
    </citation>
    <scope>NUCLEOTIDE SEQUENCE [LARGE SCALE GENOMIC DNA]</scope>
    <source>
        <strain evidence="4">DAOM:BR144</strain>
    </source>
</reference>
<dbReference type="FunFam" id="3.40.50.1000:FF:000052">
    <property type="entry name" value="Alpha,alpha-trehalose-phosphate synthase [UDP-forming] 6"/>
    <property type="match status" value="1"/>
</dbReference>
<dbReference type="InterPro" id="IPR001830">
    <property type="entry name" value="Glyco_trans_20"/>
</dbReference>
<protein>
    <recommendedName>
        <fullName evidence="5">Trehalose-phosphatase</fullName>
    </recommendedName>
</protein>
<organism evidence="3 4">
    <name type="scientific">Globisporangium ultimum (strain ATCC 200006 / CBS 805.95 / DAOM BR144)</name>
    <name type="common">Pythium ultimum</name>
    <dbReference type="NCBI Taxonomy" id="431595"/>
    <lineage>
        <taxon>Eukaryota</taxon>
        <taxon>Sar</taxon>
        <taxon>Stramenopiles</taxon>
        <taxon>Oomycota</taxon>
        <taxon>Peronosporomycetes</taxon>
        <taxon>Pythiales</taxon>
        <taxon>Pythiaceae</taxon>
        <taxon>Globisporangium</taxon>
    </lineage>
</organism>
<dbReference type="CDD" id="cd03788">
    <property type="entry name" value="GT20_TPS"/>
    <property type="match status" value="1"/>
</dbReference>
<evidence type="ECO:0000256" key="1">
    <source>
        <dbReference type="ARBA" id="ARBA00005409"/>
    </source>
</evidence>
<dbReference type="GO" id="GO:0005992">
    <property type="term" value="P:trehalose biosynthetic process"/>
    <property type="evidence" value="ECO:0007669"/>
    <property type="project" value="InterPro"/>
</dbReference>